<evidence type="ECO:0000256" key="7">
    <source>
        <dbReference type="SAM" id="SignalP"/>
    </source>
</evidence>
<feature type="domain" description="SLH" evidence="8">
    <location>
        <begin position="338"/>
        <end position="397"/>
    </location>
</feature>
<evidence type="ECO:0000256" key="1">
    <source>
        <dbReference type="ARBA" id="ARBA00004834"/>
    </source>
</evidence>
<keyword evidence="3" id="KW-0677">Repeat</keyword>
<evidence type="ECO:0000313" key="10">
    <source>
        <dbReference type="Proteomes" id="UP001652431"/>
    </source>
</evidence>
<dbReference type="PANTHER" id="PTHR43301">
    <property type="entry name" value="ARABINAN ENDO-1,5-ALPHA-L-ARABINOSIDASE"/>
    <property type="match status" value="1"/>
</dbReference>
<feature type="signal peptide" evidence="7">
    <location>
        <begin position="1"/>
        <end position="30"/>
    </location>
</feature>
<feature type="domain" description="SLH" evidence="8">
    <location>
        <begin position="398"/>
        <end position="462"/>
    </location>
</feature>
<protein>
    <submittedName>
        <fullName evidence="9">Family 43 glycosylhydrolase</fullName>
    </submittedName>
</protein>
<dbReference type="RefSeq" id="WP_158371958.1">
    <property type="nucleotide sequence ID" value="NZ_JAOQJU010000034.1"/>
</dbReference>
<sequence length="527" mass="59158">MKNMKKQIFVYLMLLSLLLSGSIGVTDVYAAESTENSSILEETYDYNLKTEDILIRDPYVVVHDGKYYMYGTDGTNAFGGQMDSFPVWVSEDLENWAGPYTIFQNDGSFWADSQYWAPEVYYIDGEFYLYGSMGGSGRANKGIQLFKSDEPLGPFEPVSEYPFTPEEDDDIDATLYEEDGVMYMVYSQGKDGIYAVRLNDTLDGFADTQFKLFDVSECSWTVAAFGGMVLNDGPCFYKTASGKLICLLSSMSEDGYHMGIAYSDNGKLDGNWTLTDERLDVGSDGGHCMIFENLEGQTMICYHAPNGNSHPQFRYLIEDKENDTVYASETPAEEPARVEDVFVDVNAEDWFREVVQYVYDNEIMTGLNSSYFGPADTLVRAQFATVLYKMNKMPKVEYQEVFPDVAETDWFASAVLWAADTGVVTGYTDSGRFGAADNITREQMATMMYRYAKDYLKLEVSTDGDYSSFPDAQNVQEFAQDAMKWAVGNKIITGKTVDGQLVLDPQGNANRAECAVIIQRFMESTAE</sequence>
<keyword evidence="10" id="KW-1185">Reference proteome</keyword>
<dbReference type="Pfam" id="PF00395">
    <property type="entry name" value="SLH"/>
    <property type="match status" value="3"/>
</dbReference>
<dbReference type="Gene3D" id="2.115.10.20">
    <property type="entry name" value="Glycosyl hydrolase domain, family 43"/>
    <property type="match status" value="1"/>
</dbReference>
<comment type="similarity">
    <text evidence="2 6">Belongs to the glycosyl hydrolase 43 family.</text>
</comment>
<dbReference type="InterPro" id="IPR050727">
    <property type="entry name" value="GH43_arabinanases"/>
</dbReference>
<dbReference type="SUPFAM" id="SSF75005">
    <property type="entry name" value="Arabinanase/levansucrase/invertase"/>
    <property type="match status" value="1"/>
</dbReference>
<accession>A0ABT2RRM4</accession>
<organism evidence="9 10">
    <name type="scientific">Dorea acetigenes</name>
    <dbReference type="NCBI Taxonomy" id="2981787"/>
    <lineage>
        <taxon>Bacteria</taxon>
        <taxon>Bacillati</taxon>
        <taxon>Bacillota</taxon>
        <taxon>Clostridia</taxon>
        <taxon>Lachnospirales</taxon>
        <taxon>Lachnospiraceae</taxon>
        <taxon>Dorea</taxon>
    </lineage>
</organism>
<evidence type="ECO:0000259" key="8">
    <source>
        <dbReference type="PROSITE" id="PS51272"/>
    </source>
</evidence>
<comment type="pathway">
    <text evidence="1">Glycan metabolism; L-arabinan degradation.</text>
</comment>
<evidence type="ECO:0000256" key="3">
    <source>
        <dbReference type="ARBA" id="ARBA00022737"/>
    </source>
</evidence>
<evidence type="ECO:0000256" key="4">
    <source>
        <dbReference type="ARBA" id="ARBA00022801"/>
    </source>
</evidence>
<name>A0ABT2RRM4_9FIRM</name>
<feature type="chain" id="PRO_5046192061" evidence="7">
    <location>
        <begin position="31"/>
        <end position="527"/>
    </location>
</feature>
<evidence type="ECO:0000256" key="5">
    <source>
        <dbReference type="ARBA" id="ARBA00023295"/>
    </source>
</evidence>
<dbReference type="PANTHER" id="PTHR43301:SF3">
    <property type="entry name" value="ARABINAN ENDO-1,5-ALPHA-L-ARABINOSIDASE A-RELATED"/>
    <property type="match status" value="1"/>
</dbReference>
<keyword evidence="7" id="KW-0732">Signal</keyword>
<dbReference type="PROSITE" id="PS51272">
    <property type="entry name" value="SLH"/>
    <property type="match status" value="3"/>
</dbReference>
<gene>
    <name evidence="9" type="ORF">OCV99_16360</name>
</gene>
<evidence type="ECO:0000256" key="2">
    <source>
        <dbReference type="ARBA" id="ARBA00009865"/>
    </source>
</evidence>
<evidence type="ECO:0000256" key="6">
    <source>
        <dbReference type="RuleBase" id="RU361187"/>
    </source>
</evidence>
<comment type="caution">
    <text evidence="9">The sequence shown here is derived from an EMBL/GenBank/DDBJ whole genome shotgun (WGS) entry which is preliminary data.</text>
</comment>
<keyword evidence="5 6" id="KW-0326">Glycosidase</keyword>
<reference evidence="9 10" key="1">
    <citation type="journal article" date="2021" name="ISME Commun">
        <title>Automated analysis of genomic sequences facilitates high-throughput and comprehensive description of bacteria.</title>
        <authorList>
            <person name="Hitch T.C.A."/>
        </authorList>
    </citation>
    <scope>NUCLEOTIDE SEQUENCE [LARGE SCALE GENOMIC DNA]</scope>
    <source>
        <strain evidence="9 10">Sanger_03</strain>
    </source>
</reference>
<dbReference type="InterPro" id="IPR006710">
    <property type="entry name" value="Glyco_hydro_43"/>
</dbReference>
<evidence type="ECO:0000313" key="9">
    <source>
        <dbReference type="EMBL" id="MCU6688073.1"/>
    </source>
</evidence>
<proteinExistence type="inferred from homology"/>
<dbReference type="Pfam" id="PF04616">
    <property type="entry name" value="Glyco_hydro_43"/>
    <property type="match status" value="1"/>
</dbReference>
<feature type="domain" description="SLH" evidence="8">
    <location>
        <begin position="466"/>
        <end position="527"/>
    </location>
</feature>
<dbReference type="InterPro" id="IPR001119">
    <property type="entry name" value="SLH_dom"/>
</dbReference>
<dbReference type="InterPro" id="IPR023296">
    <property type="entry name" value="Glyco_hydro_beta-prop_sf"/>
</dbReference>
<dbReference type="Proteomes" id="UP001652431">
    <property type="component" value="Unassembled WGS sequence"/>
</dbReference>
<dbReference type="CDD" id="cd08981">
    <property type="entry name" value="GH43_Bt1873-like"/>
    <property type="match status" value="1"/>
</dbReference>
<dbReference type="EMBL" id="JAOQJU010000034">
    <property type="protein sequence ID" value="MCU6688073.1"/>
    <property type="molecule type" value="Genomic_DNA"/>
</dbReference>
<keyword evidence="4 6" id="KW-0378">Hydrolase</keyword>